<accession>A0ABU5NCJ3</accession>
<evidence type="ECO:0000256" key="1">
    <source>
        <dbReference type="SAM" id="Phobius"/>
    </source>
</evidence>
<keyword evidence="1" id="KW-1133">Transmembrane helix</keyword>
<keyword evidence="1" id="KW-0812">Transmembrane</keyword>
<feature type="transmembrane region" description="Helical" evidence="1">
    <location>
        <begin position="64"/>
        <end position="82"/>
    </location>
</feature>
<reference evidence="2 3" key="1">
    <citation type="submission" date="2023-03" db="EMBL/GenBank/DDBJ databases">
        <title>Host association and intracellularity evolved multiple times independently in the Rickettsiales.</title>
        <authorList>
            <person name="Castelli M."/>
            <person name="Nardi T."/>
            <person name="Gammuto L."/>
            <person name="Bellinzona G."/>
            <person name="Sabaneyeva E."/>
            <person name="Potekhin A."/>
            <person name="Serra V."/>
            <person name="Petroni G."/>
            <person name="Sassera D."/>
        </authorList>
    </citation>
    <scope>NUCLEOTIDE SEQUENCE [LARGE SCALE GENOMIC DNA]</scope>
    <source>
        <strain evidence="2 3">Sr 2-6</strain>
    </source>
</reference>
<comment type="caution">
    <text evidence="2">The sequence shown here is derived from an EMBL/GenBank/DDBJ whole genome shotgun (WGS) entry which is preliminary data.</text>
</comment>
<evidence type="ECO:0000313" key="2">
    <source>
        <dbReference type="EMBL" id="MEA0970903.1"/>
    </source>
</evidence>
<name>A0ABU5NCJ3_9RICK</name>
<dbReference type="Proteomes" id="UP001291687">
    <property type="component" value="Unassembled WGS sequence"/>
</dbReference>
<protein>
    <submittedName>
        <fullName evidence="2">Uncharacterized protein</fullName>
    </submittedName>
</protein>
<gene>
    <name evidence="2" type="ORF">Megvenef_00872</name>
</gene>
<dbReference type="RefSeq" id="WP_322776802.1">
    <property type="nucleotide sequence ID" value="NZ_JARJFB010000059.1"/>
</dbReference>
<sequence>MAKVKLLEKIKTDLKASLTKVNKKIIEKKSQKISKSKALTKDTEKFDSSDDETPVTIVTASQNIQIVLLVNLQILVLILLQMKMFGQPQL</sequence>
<keyword evidence="1" id="KW-0472">Membrane</keyword>
<organism evidence="2 3">
    <name type="scientific">Candidatus Megaera venefica</name>
    <dbReference type="NCBI Taxonomy" id="2055910"/>
    <lineage>
        <taxon>Bacteria</taxon>
        <taxon>Pseudomonadati</taxon>
        <taxon>Pseudomonadota</taxon>
        <taxon>Alphaproteobacteria</taxon>
        <taxon>Rickettsiales</taxon>
        <taxon>Rickettsiaceae</taxon>
        <taxon>Candidatus Megaera</taxon>
    </lineage>
</organism>
<evidence type="ECO:0000313" key="3">
    <source>
        <dbReference type="Proteomes" id="UP001291687"/>
    </source>
</evidence>
<dbReference type="EMBL" id="JARJFB010000059">
    <property type="protein sequence ID" value="MEA0970903.1"/>
    <property type="molecule type" value="Genomic_DNA"/>
</dbReference>
<proteinExistence type="predicted"/>
<keyword evidence="3" id="KW-1185">Reference proteome</keyword>